<feature type="domain" description="DUF2415" evidence="2">
    <location>
        <begin position="337"/>
        <end position="371"/>
    </location>
</feature>
<feature type="region of interest" description="Disordered" evidence="1">
    <location>
        <begin position="558"/>
        <end position="588"/>
    </location>
</feature>
<dbReference type="Gene3D" id="2.130.10.10">
    <property type="entry name" value="YVTN repeat-like/Quinoprotein amine dehydrogenase"/>
    <property type="match status" value="1"/>
</dbReference>
<dbReference type="SUPFAM" id="SSF50969">
    <property type="entry name" value="YVTN repeat-like/Quinoprotein amine dehydrogenase"/>
    <property type="match status" value="1"/>
</dbReference>
<dbReference type="InterPro" id="IPR011044">
    <property type="entry name" value="Quino_amine_DH_bsu"/>
</dbReference>
<evidence type="ECO:0000256" key="1">
    <source>
        <dbReference type="SAM" id="MobiDB-lite"/>
    </source>
</evidence>
<dbReference type="PANTHER" id="PTHR43991:SF9">
    <property type="entry name" value="DUF2415 DOMAIN-CONTAINING PROTEIN"/>
    <property type="match status" value="1"/>
</dbReference>
<evidence type="ECO:0000313" key="4">
    <source>
        <dbReference type="Proteomes" id="UP000701801"/>
    </source>
</evidence>
<dbReference type="Proteomes" id="UP000701801">
    <property type="component" value="Unassembled WGS sequence"/>
</dbReference>
<dbReference type="AlphaFoldDB" id="A0A9N9Q3G8"/>
<feature type="region of interest" description="Disordered" evidence="1">
    <location>
        <begin position="464"/>
        <end position="502"/>
    </location>
</feature>
<evidence type="ECO:0000259" key="2">
    <source>
        <dbReference type="Pfam" id="PF10313"/>
    </source>
</evidence>
<dbReference type="InterPro" id="IPR015943">
    <property type="entry name" value="WD40/YVTN_repeat-like_dom_sf"/>
</dbReference>
<proteinExistence type="predicted"/>
<sequence length="720" mass="80508">MAVMNESLHHATEDLILAKSRKFYRASIHTAHWQLRSLIGTSQRGVIYYPSGHEIMRLDTKSRQREVVTAVSFPPRCLTASKDWLCCGGEQGTYVAICLDERRRRAPGTDADMDPDERLPLDLDPASRSILREALSNSDILPASSRRSRGRLSAKTAKIGKEIVNCIELWSPSPSSSKKAYKIPVAVVSNNDHNVFIVDVAESEVLEELNFPDCANRSVMSPDGELLVTICDDPFLYVHERRLKVASHDDEAEKKLEDEYEWALRGRVQLTGQRQADRGEMRGSFASSFSASGKYLAVATQYGVISIFETATLAQEDESSLLAVFTSSRPGVEAIHGAVRAMLFSPGPVDLLAWTEATGRVGVADVRNLCRSQQLITLDSYSEGMERVIVSDRLGDSVIDPRLRHFRVEPASTASTTPDYLGSDMERRNPRHHLTREMLDRHQAPLTAEELEVLSAHRIARRIRDTANAPHTGRETSADTSNLPRLGHWSDERLSSSTVAGRTRSVERRIANANLPPALREFINPERSTTSIRSFINDRNNDRERRVHLNFEFDPQRSNNLRLTADESSSARDSSESSVTVGTDSTPSEQLSLIAQTLEATGVDSTTTAWPELDALYRTRLPLDPPLDRAARVRIEIEDDDRRDFANRLRQPYRPLGELSLGIRDEGVSALRRSRAGAVETMGCRWSEDGRTLYVGAEDGIYEYRVNVAGRKIFPSLVLR</sequence>
<organism evidence="3 4">
    <name type="scientific">Hymenoscyphus albidus</name>
    <dbReference type="NCBI Taxonomy" id="595503"/>
    <lineage>
        <taxon>Eukaryota</taxon>
        <taxon>Fungi</taxon>
        <taxon>Dikarya</taxon>
        <taxon>Ascomycota</taxon>
        <taxon>Pezizomycotina</taxon>
        <taxon>Leotiomycetes</taxon>
        <taxon>Helotiales</taxon>
        <taxon>Helotiaceae</taxon>
        <taxon>Hymenoscyphus</taxon>
    </lineage>
</organism>
<dbReference type="Pfam" id="PF10313">
    <property type="entry name" value="DUF2415"/>
    <property type="match status" value="1"/>
</dbReference>
<dbReference type="OrthoDB" id="64353at2759"/>
<comment type="caution">
    <text evidence="3">The sequence shown here is derived from an EMBL/GenBank/DDBJ whole genome shotgun (WGS) entry which is preliminary data.</text>
</comment>
<dbReference type="PANTHER" id="PTHR43991">
    <property type="entry name" value="WD REPEAT PROTEIN (AFU_ORTHOLOGUE AFUA_8G05640)-RELATED"/>
    <property type="match status" value="1"/>
</dbReference>
<protein>
    <recommendedName>
        <fullName evidence="2">DUF2415 domain-containing protein</fullName>
    </recommendedName>
</protein>
<keyword evidence="4" id="KW-1185">Reference proteome</keyword>
<gene>
    <name evidence="3" type="ORF">HYALB_00000130</name>
</gene>
<evidence type="ECO:0000313" key="3">
    <source>
        <dbReference type="EMBL" id="CAG8973367.1"/>
    </source>
</evidence>
<accession>A0A9N9Q3G8</accession>
<reference evidence="3" key="1">
    <citation type="submission" date="2021-07" db="EMBL/GenBank/DDBJ databases">
        <authorList>
            <person name="Durling M."/>
        </authorList>
    </citation>
    <scope>NUCLEOTIDE SEQUENCE</scope>
</reference>
<name>A0A9N9Q3G8_9HELO</name>
<dbReference type="EMBL" id="CAJVRM010000068">
    <property type="protein sequence ID" value="CAG8973367.1"/>
    <property type="molecule type" value="Genomic_DNA"/>
</dbReference>
<dbReference type="InterPro" id="IPR019417">
    <property type="entry name" value="DUF2415"/>
</dbReference>
<feature type="compositionally biased region" description="Polar residues" evidence="1">
    <location>
        <begin position="579"/>
        <end position="588"/>
    </location>
</feature>